<dbReference type="AlphaFoldDB" id="A0A0G1MEU8"/>
<keyword evidence="3 5" id="KW-0251">Elongation factor</keyword>
<dbReference type="PANTHER" id="PTHR11741">
    <property type="entry name" value="ELONGATION FACTOR TS"/>
    <property type="match status" value="1"/>
</dbReference>
<dbReference type="SUPFAM" id="SSF54713">
    <property type="entry name" value="Elongation factor Ts (EF-Ts), dimerisation domain"/>
    <property type="match status" value="1"/>
</dbReference>
<feature type="domain" description="Translation elongation factor EFTs/EF1B dimerisation" evidence="6">
    <location>
        <begin position="72"/>
        <end position="149"/>
    </location>
</feature>
<dbReference type="Gene3D" id="3.30.479.20">
    <property type="entry name" value="Elongation factor Ts, dimerisation domain"/>
    <property type="match status" value="1"/>
</dbReference>
<dbReference type="Gene3D" id="1.10.8.10">
    <property type="entry name" value="DNA helicase RuvA subunit, C-terminal domain"/>
    <property type="match status" value="1"/>
</dbReference>
<dbReference type="HAMAP" id="MF_00050">
    <property type="entry name" value="EF_Ts"/>
    <property type="match status" value="1"/>
</dbReference>
<dbReference type="CDD" id="cd14275">
    <property type="entry name" value="UBA_EF-Ts"/>
    <property type="match status" value="1"/>
</dbReference>
<dbReference type="GO" id="GO:0003746">
    <property type="term" value="F:translation elongation factor activity"/>
    <property type="evidence" value="ECO:0007669"/>
    <property type="project" value="UniProtKB-UniRule"/>
</dbReference>
<evidence type="ECO:0000256" key="1">
    <source>
        <dbReference type="ARBA" id="ARBA00005532"/>
    </source>
</evidence>
<keyword evidence="4 5" id="KW-0648">Protein biosynthesis</keyword>
<comment type="similarity">
    <text evidence="1 5">Belongs to the EF-Ts family.</text>
</comment>
<dbReference type="NCBIfam" id="TIGR00116">
    <property type="entry name" value="tsf"/>
    <property type="match status" value="1"/>
</dbReference>
<feature type="region of interest" description="Involved in Mg(2+) ion dislocation from EF-Tu" evidence="5">
    <location>
        <begin position="81"/>
        <end position="84"/>
    </location>
</feature>
<sequence>MEIKLQDIKKLRSETGVGVMDARRALEESGGDIKKAKNWLSGHAVLKAAKKADRQTSQGAIFCYVHQTGRVAAMVKLGCETDFVAKTDDFKSLGKEISMQICSMNPKDTDELMIQQWIRDPKKAIRQLIEENIAKMGENIRVMEFGRMEI</sequence>
<dbReference type="PANTHER" id="PTHR11741:SF0">
    <property type="entry name" value="ELONGATION FACTOR TS, MITOCHONDRIAL"/>
    <property type="match status" value="1"/>
</dbReference>
<gene>
    <name evidence="5" type="primary">tsf</name>
    <name evidence="7" type="ORF">UX10_C0028G0015</name>
</gene>
<evidence type="ECO:0000313" key="8">
    <source>
        <dbReference type="Proteomes" id="UP000033999"/>
    </source>
</evidence>
<name>A0A0G1MEU8_9BACT</name>
<dbReference type="FunFam" id="1.10.8.10:FF:000001">
    <property type="entry name" value="Elongation factor Ts"/>
    <property type="match status" value="1"/>
</dbReference>
<protein>
    <recommendedName>
        <fullName evidence="2 5">Elongation factor Ts</fullName>
        <shortName evidence="5">EF-Ts</shortName>
    </recommendedName>
</protein>
<comment type="subcellular location">
    <subcellularLocation>
        <location evidence="5">Cytoplasm</location>
    </subcellularLocation>
</comment>
<keyword evidence="5" id="KW-0963">Cytoplasm</keyword>
<dbReference type="Proteomes" id="UP000033999">
    <property type="component" value="Unassembled WGS sequence"/>
</dbReference>
<dbReference type="InterPro" id="IPR001816">
    <property type="entry name" value="Transl_elong_EFTs/EF1B"/>
</dbReference>
<evidence type="ECO:0000256" key="2">
    <source>
        <dbReference type="ARBA" id="ARBA00016956"/>
    </source>
</evidence>
<reference evidence="7 8" key="1">
    <citation type="journal article" date="2015" name="Nature">
        <title>rRNA introns, odd ribosomes, and small enigmatic genomes across a large radiation of phyla.</title>
        <authorList>
            <person name="Brown C.T."/>
            <person name="Hug L.A."/>
            <person name="Thomas B.C."/>
            <person name="Sharon I."/>
            <person name="Castelle C.J."/>
            <person name="Singh A."/>
            <person name="Wilkins M.J."/>
            <person name="Williams K.H."/>
            <person name="Banfield J.F."/>
        </authorList>
    </citation>
    <scope>NUCLEOTIDE SEQUENCE [LARGE SCALE GENOMIC DNA]</scope>
</reference>
<dbReference type="Pfam" id="PF00889">
    <property type="entry name" value="EF_TS"/>
    <property type="match status" value="1"/>
</dbReference>
<organism evidence="7 8">
    <name type="scientific">Candidatus Magasanikbacteria bacterium GW2011_GWA2_45_39</name>
    <dbReference type="NCBI Taxonomy" id="1619041"/>
    <lineage>
        <taxon>Bacteria</taxon>
        <taxon>Candidatus Magasanikiibacteriota</taxon>
    </lineage>
</organism>
<proteinExistence type="inferred from homology"/>
<evidence type="ECO:0000259" key="6">
    <source>
        <dbReference type="Pfam" id="PF00889"/>
    </source>
</evidence>
<evidence type="ECO:0000256" key="5">
    <source>
        <dbReference type="HAMAP-Rule" id="MF_00050"/>
    </source>
</evidence>
<accession>A0A0G1MEU8</accession>
<dbReference type="InterPro" id="IPR009060">
    <property type="entry name" value="UBA-like_sf"/>
</dbReference>
<dbReference type="EMBL" id="LCKX01000028">
    <property type="protein sequence ID" value="KKU06587.1"/>
    <property type="molecule type" value="Genomic_DNA"/>
</dbReference>
<comment type="caution">
    <text evidence="7">The sequence shown here is derived from an EMBL/GenBank/DDBJ whole genome shotgun (WGS) entry which is preliminary data.</text>
</comment>
<dbReference type="InterPro" id="IPR036402">
    <property type="entry name" value="EF-Ts_dimer_sf"/>
</dbReference>
<dbReference type="SUPFAM" id="SSF46934">
    <property type="entry name" value="UBA-like"/>
    <property type="match status" value="1"/>
</dbReference>
<evidence type="ECO:0000313" key="7">
    <source>
        <dbReference type="EMBL" id="KKU06587.1"/>
    </source>
</evidence>
<dbReference type="InterPro" id="IPR014039">
    <property type="entry name" value="Transl_elong_EFTs/EF1B_dimer"/>
</dbReference>
<evidence type="ECO:0000256" key="4">
    <source>
        <dbReference type="ARBA" id="ARBA00022917"/>
    </source>
</evidence>
<dbReference type="GO" id="GO:0005737">
    <property type="term" value="C:cytoplasm"/>
    <property type="evidence" value="ECO:0007669"/>
    <property type="project" value="UniProtKB-SubCell"/>
</dbReference>
<comment type="function">
    <text evidence="5">Associates with the EF-Tu.GDP complex and induces the exchange of GDP to GTP. It remains bound to the aminoacyl-tRNA.EF-Tu.GTP complex up to the GTP hydrolysis stage on the ribosome.</text>
</comment>
<evidence type="ECO:0000256" key="3">
    <source>
        <dbReference type="ARBA" id="ARBA00022768"/>
    </source>
</evidence>
<dbReference type="PATRIC" id="fig|1619041.3.peg.751"/>